<dbReference type="EMBL" id="CM055092">
    <property type="protein sequence ID" value="KAJ7568001.1"/>
    <property type="molecule type" value="Genomic_DNA"/>
</dbReference>
<gene>
    <name evidence="1" type="ORF">O6H91_01G015200</name>
</gene>
<sequence length="317" mass="35196">MTQRGQRVCVPITIPSQTKQTYAVLEFLGLTSQNSPAASRPTSSCSPESLNVQDSMHPFRIVPDQLLVAQAFKKKKSSRLNHKANGLMRGKEKKNASQMMSPRKSMSLSLKEFNPAGSEVEQMMKYHHIAATTFVQADSSSFRELVQKFTGAGETSDQDKLPVNFPTKPAARKVGLIGNGAVIRHGEAGAWEPKQVLGSSAKLREERQASKGLNIRRSTDYFKRKEISSVLQRISFQNIQGQRPSNPTDTSLSDHHVFEAIDIPLCSSEQVWDKGGINSGPADQNFPILKECSFLHPQVERHADSDLRLLPLFPFHS</sequence>
<keyword evidence="2" id="KW-1185">Reference proteome</keyword>
<name>A0ACC2END9_DIPCM</name>
<organism evidence="1 2">
    <name type="scientific">Diphasiastrum complanatum</name>
    <name type="common">Issler's clubmoss</name>
    <name type="synonym">Lycopodium complanatum</name>
    <dbReference type="NCBI Taxonomy" id="34168"/>
    <lineage>
        <taxon>Eukaryota</taxon>
        <taxon>Viridiplantae</taxon>
        <taxon>Streptophyta</taxon>
        <taxon>Embryophyta</taxon>
        <taxon>Tracheophyta</taxon>
        <taxon>Lycopodiopsida</taxon>
        <taxon>Lycopodiales</taxon>
        <taxon>Lycopodiaceae</taxon>
        <taxon>Lycopodioideae</taxon>
        <taxon>Diphasiastrum</taxon>
    </lineage>
</organism>
<evidence type="ECO:0000313" key="1">
    <source>
        <dbReference type="EMBL" id="KAJ7568001.1"/>
    </source>
</evidence>
<reference evidence="2" key="1">
    <citation type="journal article" date="2024" name="Proc. Natl. Acad. Sci. U.S.A.">
        <title>Extraordinary preservation of gene collinearity over three hundred million years revealed in homosporous lycophytes.</title>
        <authorList>
            <person name="Li C."/>
            <person name="Wickell D."/>
            <person name="Kuo L.Y."/>
            <person name="Chen X."/>
            <person name="Nie B."/>
            <person name="Liao X."/>
            <person name="Peng D."/>
            <person name="Ji J."/>
            <person name="Jenkins J."/>
            <person name="Williams M."/>
            <person name="Shu S."/>
            <person name="Plott C."/>
            <person name="Barry K."/>
            <person name="Rajasekar S."/>
            <person name="Grimwood J."/>
            <person name="Han X."/>
            <person name="Sun S."/>
            <person name="Hou Z."/>
            <person name="He W."/>
            <person name="Dai G."/>
            <person name="Sun C."/>
            <person name="Schmutz J."/>
            <person name="Leebens-Mack J.H."/>
            <person name="Li F.W."/>
            <person name="Wang L."/>
        </authorList>
    </citation>
    <scope>NUCLEOTIDE SEQUENCE [LARGE SCALE GENOMIC DNA]</scope>
    <source>
        <strain evidence="2">cv. PW_Plant_1</strain>
    </source>
</reference>
<comment type="caution">
    <text evidence="1">The sequence shown here is derived from an EMBL/GenBank/DDBJ whole genome shotgun (WGS) entry which is preliminary data.</text>
</comment>
<evidence type="ECO:0000313" key="2">
    <source>
        <dbReference type="Proteomes" id="UP001162992"/>
    </source>
</evidence>
<proteinExistence type="predicted"/>
<protein>
    <submittedName>
        <fullName evidence="1">Uncharacterized protein</fullName>
    </submittedName>
</protein>
<accession>A0ACC2END9</accession>
<dbReference type="Proteomes" id="UP001162992">
    <property type="component" value="Chromosome 1"/>
</dbReference>